<dbReference type="FunFam" id="1.10.418.10:FF:000001">
    <property type="entry name" value="Actinin alpha 1"/>
    <property type="match status" value="1"/>
</dbReference>
<protein>
    <submittedName>
        <fullName evidence="4">Spectrin alpha chain non-erythrocytic 1</fullName>
    </submittedName>
</protein>
<sequence>MSALETQNFEKGRIKALQDERESIQKKTFTKWANAFLEKVRMEIRDLFTDLADGKILMKLLEIISGENLGKPNKGLLRVQKVENINRCLQFLATKVYFENIGAEDIVDGNPRLILGLIWTIILRFQIQEIFIDVDEEQEDSEKKSAKDALLLWCQRKTAGYPGVNITNFTTSWRSGLGFNALIHAHRPDLINYDRLDPAEHINNLNNAFNVADKQLGIPKILDAEDVDVNRPDEKIIVTYVASYYHYFAKMKSEMTGGKRIAKIIGMMRDVQKMQDDYEGLSSTLLAWVKDKIKSLNNRDFPNSLEGIQKELIQFKEYMTVEKPPKYREKGNVEVQYFNIQARLKANGQKQYIPPEGMLIHDIESAWLQLEKCEHGREVALKDELIRQERLEQLARRFLRKAAIRESWLTDMETILKEQIVCNNAAQTEAAVKKHEAISAEILARKDRFRALNNLATELVQGNYRAKDKVKQKDQEVMLRWKNLLDKLDSRKATLSGFNNLMAMFREIESIGEELKEVEPKVKADNYGKHLIDTQDLLQKHALQEAQLHSLSVRAGNLNRRSTQYAGQGYEAQHLDNKLDALNKDLARIQGISNKRKANLETAQLYYQFLDDAEVEERWAVEKIEEVKSTNLGKDLNAGLMLLKKHEALEAEIQGRWKRCEQICAVGQDLVNQGHPARSEIGSRIKSLMDKWNQLQDASAARKIRLEDAIEALQYYADADEAESWMKEKMPLVCSDDYGKDVASAQALLSRHNRLDQDIKAFNGEIKRLNELSVLMTKAASEHNISPAKFMPAENGEVEPQEAEDEEEVIEVPTEIEVEETVEREVIQDFVESKKIPQVKVMYAYKGQGMTADKGEVSAT</sequence>
<dbReference type="InterPro" id="IPR018159">
    <property type="entry name" value="Spectrin/alpha-actinin"/>
</dbReference>
<reference evidence="4" key="2">
    <citation type="submission" date="2023-04" db="EMBL/GenBank/DDBJ databases">
        <authorList>
            <person name="Bu L."/>
            <person name="Lu L."/>
            <person name="Laidemitt M.R."/>
            <person name="Zhang S.M."/>
            <person name="Mutuku M."/>
            <person name="Mkoji G."/>
            <person name="Steinauer M."/>
            <person name="Loker E.S."/>
        </authorList>
    </citation>
    <scope>NUCLEOTIDE SEQUENCE</scope>
    <source>
        <strain evidence="4">KasaAsao</strain>
        <tissue evidence="4">Whole Snail</tissue>
    </source>
</reference>
<evidence type="ECO:0000256" key="2">
    <source>
        <dbReference type="ARBA" id="ARBA00023203"/>
    </source>
</evidence>
<gene>
    <name evidence="4" type="ORF">Bpfe_028029</name>
</gene>
<dbReference type="PROSITE" id="PS50021">
    <property type="entry name" value="CH"/>
    <property type="match status" value="2"/>
</dbReference>
<dbReference type="InterPro" id="IPR001589">
    <property type="entry name" value="Actinin_actin-bd_CS"/>
</dbReference>
<comment type="caution">
    <text evidence="4">The sequence shown here is derived from an EMBL/GenBank/DDBJ whole genome shotgun (WGS) entry which is preliminary data.</text>
</comment>
<dbReference type="PROSITE" id="PS00019">
    <property type="entry name" value="ACTININ_1"/>
    <property type="match status" value="1"/>
</dbReference>
<keyword evidence="1" id="KW-0677">Repeat</keyword>
<dbReference type="Gene3D" id="1.20.58.60">
    <property type="match status" value="5"/>
</dbReference>
<dbReference type="SMART" id="SM00150">
    <property type="entry name" value="SPEC"/>
    <property type="match status" value="4"/>
</dbReference>
<feature type="domain" description="Calponin-homology (CH)" evidence="3">
    <location>
        <begin position="144"/>
        <end position="249"/>
    </location>
</feature>
<organism evidence="4 5">
    <name type="scientific">Biomphalaria pfeifferi</name>
    <name type="common">Bloodfluke planorb</name>
    <name type="synonym">Freshwater snail</name>
    <dbReference type="NCBI Taxonomy" id="112525"/>
    <lineage>
        <taxon>Eukaryota</taxon>
        <taxon>Metazoa</taxon>
        <taxon>Spiralia</taxon>
        <taxon>Lophotrochozoa</taxon>
        <taxon>Mollusca</taxon>
        <taxon>Gastropoda</taxon>
        <taxon>Heterobranchia</taxon>
        <taxon>Euthyneura</taxon>
        <taxon>Panpulmonata</taxon>
        <taxon>Hygrophila</taxon>
        <taxon>Lymnaeoidea</taxon>
        <taxon>Planorbidae</taxon>
        <taxon>Biomphalaria</taxon>
    </lineage>
</organism>
<keyword evidence="5" id="KW-1185">Reference proteome</keyword>
<accession>A0AAD8EWX6</accession>
<dbReference type="CDD" id="cd00176">
    <property type="entry name" value="SPEC"/>
    <property type="match status" value="2"/>
</dbReference>
<evidence type="ECO:0000313" key="4">
    <source>
        <dbReference type="EMBL" id="KAK0042483.1"/>
    </source>
</evidence>
<dbReference type="CDD" id="cd21193">
    <property type="entry name" value="CH_beta_spectrin_rpt1"/>
    <property type="match status" value="1"/>
</dbReference>
<reference evidence="4" key="1">
    <citation type="journal article" date="2023" name="PLoS Negl. Trop. Dis.">
        <title>A genome sequence for Biomphalaria pfeifferi, the major vector snail for the human-infecting parasite Schistosoma mansoni.</title>
        <authorList>
            <person name="Bu L."/>
            <person name="Lu L."/>
            <person name="Laidemitt M.R."/>
            <person name="Zhang S.M."/>
            <person name="Mutuku M."/>
            <person name="Mkoji G."/>
            <person name="Steinauer M."/>
            <person name="Loker E.S."/>
        </authorList>
    </citation>
    <scope>NUCLEOTIDE SEQUENCE</scope>
    <source>
        <strain evidence="4">KasaAsao</strain>
    </source>
</reference>
<dbReference type="Pfam" id="PF00435">
    <property type="entry name" value="Spectrin"/>
    <property type="match status" value="4"/>
</dbReference>
<dbReference type="PANTHER" id="PTHR11915">
    <property type="entry name" value="SPECTRIN/FILAMIN RELATED CYTOSKELETAL PROTEIN"/>
    <property type="match status" value="1"/>
</dbReference>
<evidence type="ECO:0000259" key="3">
    <source>
        <dbReference type="PROSITE" id="PS50021"/>
    </source>
</evidence>
<dbReference type="CDD" id="cd21194">
    <property type="entry name" value="CH_beta_spectrin_rpt2"/>
    <property type="match status" value="1"/>
</dbReference>
<feature type="domain" description="Calponin-homology (CH)" evidence="3">
    <location>
        <begin position="23"/>
        <end position="126"/>
    </location>
</feature>
<dbReference type="AlphaFoldDB" id="A0AAD8EWX6"/>
<dbReference type="InterPro" id="IPR001715">
    <property type="entry name" value="CH_dom"/>
</dbReference>
<name>A0AAD8EWX6_BIOPF</name>
<dbReference type="Gene3D" id="1.10.418.10">
    <property type="entry name" value="Calponin-like domain"/>
    <property type="match status" value="2"/>
</dbReference>
<dbReference type="Pfam" id="PF00307">
    <property type="entry name" value="CH"/>
    <property type="match status" value="2"/>
</dbReference>
<dbReference type="EMBL" id="JASAOG010000239">
    <property type="protein sequence ID" value="KAK0042483.1"/>
    <property type="molecule type" value="Genomic_DNA"/>
</dbReference>
<evidence type="ECO:0000313" key="5">
    <source>
        <dbReference type="Proteomes" id="UP001233172"/>
    </source>
</evidence>
<dbReference type="Proteomes" id="UP001233172">
    <property type="component" value="Unassembled WGS sequence"/>
</dbReference>
<evidence type="ECO:0000256" key="1">
    <source>
        <dbReference type="ARBA" id="ARBA00022737"/>
    </source>
</evidence>
<dbReference type="SUPFAM" id="SSF46966">
    <property type="entry name" value="Spectrin repeat"/>
    <property type="match status" value="5"/>
</dbReference>
<dbReference type="GO" id="GO:0003779">
    <property type="term" value="F:actin binding"/>
    <property type="evidence" value="ECO:0007669"/>
    <property type="project" value="UniProtKB-KW"/>
</dbReference>
<dbReference type="SMART" id="SM00033">
    <property type="entry name" value="CH"/>
    <property type="match status" value="2"/>
</dbReference>
<proteinExistence type="predicted"/>
<dbReference type="InterPro" id="IPR002017">
    <property type="entry name" value="Spectrin_repeat"/>
</dbReference>
<dbReference type="FunFam" id="1.10.418.10:FF:000043">
    <property type="entry name" value="Spectrin beta chain, non-erythrocytic"/>
    <property type="match status" value="1"/>
</dbReference>
<keyword evidence="2" id="KW-0009">Actin-binding</keyword>
<dbReference type="SUPFAM" id="SSF47576">
    <property type="entry name" value="Calponin-homology domain, CH-domain"/>
    <property type="match status" value="1"/>
</dbReference>
<dbReference type="InterPro" id="IPR036872">
    <property type="entry name" value="CH_dom_sf"/>
</dbReference>